<evidence type="ECO:0000256" key="4">
    <source>
        <dbReference type="SAM" id="MobiDB-lite"/>
    </source>
</evidence>
<accession>A0A2U1F2I4</accession>
<dbReference type="EMBL" id="QEKW01000013">
    <property type="protein sequence ID" value="PVZ06372.1"/>
    <property type="molecule type" value="Genomic_DNA"/>
</dbReference>
<name>A0A2U1F2I4_9PSEU</name>
<dbReference type="Proteomes" id="UP000245639">
    <property type="component" value="Unassembled WGS sequence"/>
</dbReference>
<organism evidence="6 7">
    <name type="scientific">Actinomycetospora cinnamomea</name>
    <dbReference type="NCBI Taxonomy" id="663609"/>
    <lineage>
        <taxon>Bacteria</taxon>
        <taxon>Bacillati</taxon>
        <taxon>Actinomycetota</taxon>
        <taxon>Actinomycetes</taxon>
        <taxon>Pseudonocardiales</taxon>
        <taxon>Pseudonocardiaceae</taxon>
        <taxon>Actinomycetospora</taxon>
    </lineage>
</organism>
<feature type="region of interest" description="Disordered" evidence="4">
    <location>
        <begin position="249"/>
        <end position="270"/>
    </location>
</feature>
<dbReference type="SUPFAM" id="SSF46785">
    <property type="entry name" value="Winged helix' DNA-binding domain"/>
    <property type="match status" value="1"/>
</dbReference>
<evidence type="ECO:0000313" key="7">
    <source>
        <dbReference type="Proteomes" id="UP000245639"/>
    </source>
</evidence>
<dbReference type="SMART" id="SM00866">
    <property type="entry name" value="UTRA"/>
    <property type="match status" value="1"/>
</dbReference>
<dbReference type="CDD" id="cd07377">
    <property type="entry name" value="WHTH_GntR"/>
    <property type="match status" value="1"/>
</dbReference>
<dbReference type="Pfam" id="PF07702">
    <property type="entry name" value="UTRA"/>
    <property type="match status" value="1"/>
</dbReference>
<dbReference type="SMART" id="SM00345">
    <property type="entry name" value="HTH_GNTR"/>
    <property type="match status" value="1"/>
</dbReference>
<dbReference type="InterPro" id="IPR000524">
    <property type="entry name" value="Tscrpt_reg_HTH_GntR"/>
</dbReference>
<dbReference type="Pfam" id="PF00392">
    <property type="entry name" value="GntR"/>
    <property type="match status" value="1"/>
</dbReference>
<dbReference type="InterPro" id="IPR036388">
    <property type="entry name" value="WH-like_DNA-bd_sf"/>
</dbReference>
<keyword evidence="7" id="KW-1185">Reference proteome</keyword>
<dbReference type="InterPro" id="IPR011663">
    <property type="entry name" value="UTRA"/>
</dbReference>
<dbReference type="GO" id="GO:0045892">
    <property type="term" value="P:negative regulation of DNA-templated transcription"/>
    <property type="evidence" value="ECO:0007669"/>
    <property type="project" value="TreeGrafter"/>
</dbReference>
<dbReference type="PRINTS" id="PR00035">
    <property type="entry name" value="HTHGNTR"/>
</dbReference>
<keyword evidence="1" id="KW-0805">Transcription regulation</keyword>
<evidence type="ECO:0000256" key="2">
    <source>
        <dbReference type="ARBA" id="ARBA00023125"/>
    </source>
</evidence>
<keyword evidence="2" id="KW-0238">DNA-binding</keyword>
<gene>
    <name evidence="6" type="ORF">C8D89_113110</name>
</gene>
<dbReference type="SUPFAM" id="SSF64288">
    <property type="entry name" value="Chorismate lyase-like"/>
    <property type="match status" value="1"/>
</dbReference>
<dbReference type="InterPro" id="IPR036390">
    <property type="entry name" value="WH_DNA-bd_sf"/>
</dbReference>
<dbReference type="PANTHER" id="PTHR44846:SF17">
    <property type="entry name" value="GNTR-FAMILY TRANSCRIPTIONAL REGULATOR"/>
    <property type="match status" value="1"/>
</dbReference>
<protein>
    <submittedName>
        <fullName evidence="6">GntR family transcriptional regulator</fullName>
    </submittedName>
</protein>
<evidence type="ECO:0000256" key="1">
    <source>
        <dbReference type="ARBA" id="ARBA00023015"/>
    </source>
</evidence>
<evidence type="ECO:0000256" key="3">
    <source>
        <dbReference type="ARBA" id="ARBA00023163"/>
    </source>
</evidence>
<dbReference type="InterPro" id="IPR050679">
    <property type="entry name" value="Bact_HTH_transcr_reg"/>
</dbReference>
<dbReference type="InterPro" id="IPR028978">
    <property type="entry name" value="Chorismate_lyase_/UTRA_dom_sf"/>
</dbReference>
<dbReference type="Gene3D" id="3.40.1410.10">
    <property type="entry name" value="Chorismate lyase-like"/>
    <property type="match status" value="1"/>
</dbReference>
<comment type="caution">
    <text evidence="6">The sequence shown here is derived from an EMBL/GenBank/DDBJ whole genome shotgun (WGS) entry which is preliminary data.</text>
</comment>
<dbReference type="AlphaFoldDB" id="A0A2U1F2I4"/>
<feature type="compositionally biased region" description="Pro residues" evidence="4">
    <location>
        <begin position="251"/>
        <end position="263"/>
    </location>
</feature>
<reference evidence="6 7" key="1">
    <citation type="submission" date="2018-04" db="EMBL/GenBank/DDBJ databases">
        <title>Genomic Encyclopedia of Type Strains, Phase IV (KMG-IV): sequencing the most valuable type-strain genomes for metagenomic binning, comparative biology and taxonomic classification.</title>
        <authorList>
            <person name="Goeker M."/>
        </authorList>
    </citation>
    <scope>NUCLEOTIDE SEQUENCE [LARGE SCALE GENOMIC DNA]</scope>
    <source>
        <strain evidence="6 7">DSM 45771</strain>
    </source>
</reference>
<feature type="domain" description="HTH gntR-type" evidence="5">
    <location>
        <begin position="13"/>
        <end position="79"/>
    </location>
</feature>
<keyword evidence="3" id="KW-0804">Transcription</keyword>
<dbReference type="PANTHER" id="PTHR44846">
    <property type="entry name" value="MANNOSYL-D-GLYCERATE TRANSPORT/METABOLISM SYSTEM REPRESSOR MNGR-RELATED"/>
    <property type="match status" value="1"/>
</dbReference>
<dbReference type="GO" id="GO:0003700">
    <property type="term" value="F:DNA-binding transcription factor activity"/>
    <property type="evidence" value="ECO:0007669"/>
    <property type="project" value="InterPro"/>
</dbReference>
<dbReference type="PROSITE" id="PS50949">
    <property type="entry name" value="HTH_GNTR"/>
    <property type="match status" value="1"/>
</dbReference>
<sequence>MVPKRAVDRQSPVPLWSQVQDDLRRRLSEGEFDTVFPGENALVTDYDVSRNTVREALRGLRAEGLVTAERGRAPRVRRAEIEQPVGTLYSLFASVEAAGLTQRSDVRVLDVRADGVVAAHLGLEESTPLVHLERLRRAGDAPLAVDRVWLPATVAAPLLDADFTHTSLYTELAARTGTRLESGHERISAQVPTEGERKLLECGEDVAVFVIERTGIAQGRPLEWRQTIVRGDRFAFDARFSARGLHLAVAPPAPPPSPPPAPVMPTAAGT</sequence>
<evidence type="ECO:0000313" key="6">
    <source>
        <dbReference type="EMBL" id="PVZ06372.1"/>
    </source>
</evidence>
<proteinExistence type="predicted"/>
<dbReference type="Gene3D" id="1.10.10.10">
    <property type="entry name" value="Winged helix-like DNA-binding domain superfamily/Winged helix DNA-binding domain"/>
    <property type="match status" value="1"/>
</dbReference>
<dbReference type="GO" id="GO:0003677">
    <property type="term" value="F:DNA binding"/>
    <property type="evidence" value="ECO:0007669"/>
    <property type="project" value="UniProtKB-KW"/>
</dbReference>
<evidence type="ECO:0000259" key="5">
    <source>
        <dbReference type="PROSITE" id="PS50949"/>
    </source>
</evidence>